<feature type="binding site" evidence="20">
    <location>
        <position position="56"/>
    </location>
    <ligand>
        <name>Ca(2+)</name>
        <dbReference type="ChEBI" id="CHEBI:29108"/>
        <label>1</label>
    </ligand>
</feature>
<evidence type="ECO:0000256" key="21">
    <source>
        <dbReference type="PROSITE-ProRule" id="PRU00059"/>
    </source>
</evidence>
<keyword evidence="5" id="KW-0399">Innate immunity</keyword>
<name>A0AAD9QBC0_ACRCE</name>
<feature type="active site" description="Charge relay system" evidence="17">
    <location>
        <position position="414"/>
    </location>
</feature>
<comment type="PTM">
    <text evidence="19">The iron and 2-oxoglutarate dependent 3-hydroxylation of aspartate and asparagine is (R) stereospecific within EGF domains.</text>
</comment>
<evidence type="ECO:0000256" key="14">
    <source>
        <dbReference type="ARBA" id="ARBA00023157"/>
    </source>
</evidence>
<dbReference type="InterPro" id="IPR009003">
    <property type="entry name" value="Peptidase_S1_PA"/>
</dbReference>
<feature type="binding site" evidence="20">
    <location>
        <position position="64"/>
    </location>
    <ligand>
        <name>Ca(2+)</name>
        <dbReference type="ChEBI" id="CHEBI:29108"/>
        <label>1</label>
    </ligand>
</feature>
<evidence type="ECO:0000256" key="8">
    <source>
        <dbReference type="ARBA" id="ARBA00022737"/>
    </source>
</evidence>
<reference evidence="26" key="1">
    <citation type="journal article" date="2023" name="G3 (Bethesda)">
        <title>Whole genome assembly and annotation of the endangered Caribbean coral Acropora cervicornis.</title>
        <authorList>
            <person name="Selwyn J.D."/>
            <person name="Vollmer S.V."/>
        </authorList>
    </citation>
    <scope>NUCLEOTIDE SEQUENCE</scope>
    <source>
        <strain evidence="26">K2</strain>
    </source>
</reference>
<dbReference type="PROSITE" id="PS01187">
    <property type="entry name" value="EGF_CA"/>
    <property type="match status" value="1"/>
</dbReference>
<evidence type="ECO:0000313" key="27">
    <source>
        <dbReference type="Proteomes" id="UP001249851"/>
    </source>
</evidence>
<evidence type="ECO:0000256" key="20">
    <source>
        <dbReference type="PIRSR" id="PIRSR001155-4"/>
    </source>
</evidence>
<dbReference type="InterPro" id="IPR035914">
    <property type="entry name" value="Sperma_CUB_dom_sf"/>
</dbReference>
<dbReference type="AlphaFoldDB" id="A0AAD9QBC0"/>
<dbReference type="GO" id="GO:0006508">
    <property type="term" value="P:proteolysis"/>
    <property type="evidence" value="ECO:0007669"/>
    <property type="project" value="UniProtKB-KW"/>
</dbReference>
<organism evidence="26 27">
    <name type="scientific">Acropora cervicornis</name>
    <name type="common">Staghorn coral</name>
    <dbReference type="NCBI Taxonomy" id="6130"/>
    <lineage>
        <taxon>Eukaryota</taxon>
        <taxon>Metazoa</taxon>
        <taxon>Cnidaria</taxon>
        <taxon>Anthozoa</taxon>
        <taxon>Hexacorallia</taxon>
        <taxon>Scleractinia</taxon>
        <taxon>Astrocoeniina</taxon>
        <taxon>Acroporidae</taxon>
        <taxon>Acropora</taxon>
    </lineage>
</organism>
<dbReference type="PROSITE" id="PS00134">
    <property type="entry name" value="TRYPSIN_HIS"/>
    <property type="match status" value="1"/>
</dbReference>
<dbReference type="CDD" id="cd00054">
    <property type="entry name" value="EGF_CA"/>
    <property type="match status" value="1"/>
</dbReference>
<dbReference type="PANTHER" id="PTHR24255:SF31">
    <property type="entry name" value="CUBILIN-LIKE PROTEIN"/>
    <property type="match status" value="1"/>
</dbReference>
<dbReference type="FunFam" id="2.40.10.10:FF:000015">
    <property type="entry name" value="Atrial natriuretic peptide-converting enzyme"/>
    <property type="match status" value="1"/>
</dbReference>
<evidence type="ECO:0000256" key="3">
    <source>
        <dbReference type="ARBA" id="ARBA00022525"/>
    </source>
</evidence>
<feature type="binding site" evidence="20">
    <location>
        <position position="222"/>
    </location>
    <ligand>
        <name>Ca(2+)</name>
        <dbReference type="ChEBI" id="CHEBI:29108"/>
        <label>3</label>
    </ligand>
</feature>
<proteinExistence type="predicted"/>
<dbReference type="InterPro" id="IPR001314">
    <property type="entry name" value="Peptidase_S1A"/>
</dbReference>
<keyword evidence="4" id="KW-0245">EGF-like domain</keyword>
<dbReference type="GO" id="GO:0045087">
    <property type="term" value="P:innate immune response"/>
    <property type="evidence" value="ECO:0007669"/>
    <property type="project" value="UniProtKB-KW"/>
</dbReference>
<feature type="disulfide bond" evidence="18">
    <location>
        <begin position="229"/>
        <end position="248"/>
    </location>
</feature>
<dbReference type="SUPFAM" id="SSF49854">
    <property type="entry name" value="Spermadhesin, CUB domain"/>
    <property type="match status" value="2"/>
</dbReference>
<dbReference type="PROSITE" id="PS50240">
    <property type="entry name" value="TRYPSIN_DOM"/>
    <property type="match status" value="1"/>
</dbReference>
<feature type="domain" description="Sushi" evidence="25">
    <location>
        <begin position="298"/>
        <end position="355"/>
    </location>
</feature>
<dbReference type="SMART" id="SM00179">
    <property type="entry name" value="EGF_CA"/>
    <property type="match status" value="1"/>
</dbReference>
<feature type="active site" description="Charge relay system" evidence="17">
    <location>
        <position position="572"/>
    </location>
</feature>
<feature type="disulfide bond" evidence="18">
    <location>
        <begin position="156"/>
        <end position="169"/>
    </location>
</feature>
<dbReference type="InterPro" id="IPR043504">
    <property type="entry name" value="Peptidase_S1_PA_chymotrypsin"/>
</dbReference>
<feature type="disulfide bond" evidence="18">
    <location>
        <begin position="300"/>
        <end position="340"/>
    </location>
</feature>
<feature type="disulfide bond" evidence="21">
    <location>
        <begin position="7"/>
        <end position="34"/>
    </location>
</feature>
<dbReference type="Pfam" id="PF00431">
    <property type="entry name" value="CUB"/>
    <property type="match status" value="2"/>
</dbReference>
<keyword evidence="10" id="KW-0720">Serine protease</keyword>
<evidence type="ECO:0000256" key="7">
    <source>
        <dbReference type="ARBA" id="ARBA00022670"/>
    </source>
</evidence>
<evidence type="ECO:0000256" key="17">
    <source>
        <dbReference type="PIRSR" id="PIRSR001155-1"/>
    </source>
</evidence>
<keyword evidence="14 18" id="KW-1015">Disulfide bond</keyword>
<evidence type="ECO:0000256" key="13">
    <source>
        <dbReference type="ARBA" id="ARBA00023136"/>
    </source>
</evidence>
<dbReference type="PROSITE" id="PS50923">
    <property type="entry name" value="SUSHI"/>
    <property type="match status" value="1"/>
</dbReference>
<dbReference type="SUPFAM" id="SSF57196">
    <property type="entry name" value="EGF/Laminin"/>
    <property type="match status" value="1"/>
</dbReference>
<feature type="binding site" evidence="20">
    <location>
        <position position="130"/>
    </location>
    <ligand>
        <name>Ca(2+)</name>
        <dbReference type="ChEBI" id="CHEBI:29108"/>
        <label>2</label>
    </ligand>
</feature>
<evidence type="ECO:0000256" key="6">
    <source>
        <dbReference type="ARBA" id="ARBA00022659"/>
    </source>
</evidence>
<dbReference type="CDD" id="cd00041">
    <property type="entry name" value="CUB"/>
    <property type="match status" value="2"/>
</dbReference>
<evidence type="ECO:0000256" key="1">
    <source>
        <dbReference type="ARBA" id="ARBA00004370"/>
    </source>
</evidence>
<feature type="binding site" evidence="20">
    <location>
        <position position="272"/>
    </location>
    <ligand>
        <name>Ca(2+)</name>
        <dbReference type="ChEBI" id="CHEBI:29108"/>
        <label>3</label>
    </ligand>
</feature>
<feature type="active site" description="Charge relay system" evidence="17">
    <location>
        <position position="469"/>
    </location>
</feature>
<keyword evidence="20" id="KW-0479">Metal-binding</keyword>
<feature type="disulfide bond" evidence="18">
    <location>
        <begin position="568"/>
        <end position="600"/>
    </location>
</feature>
<evidence type="ECO:0000256" key="4">
    <source>
        <dbReference type="ARBA" id="ARBA00022536"/>
    </source>
</evidence>
<dbReference type="SUPFAM" id="SSF57535">
    <property type="entry name" value="Complement control module/SCR domain"/>
    <property type="match status" value="1"/>
</dbReference>
<dbReference type="Pfam" id="PF14670">
    <property type="entry name" value="FXa_inhibition"/>
    <property type="match status" value="1"/>
</dbReference>
<dbReference type="EMBL" id="JARQWQ010000048">
    <property type="protein sequence ID" value="KAK2557751.1"/>
    <property type="molecule type" value="Genomic_DNA"/>
</dbReference>
<dbReference type="PIRSF" id="PIRSF001155">
    <property type="entry name" value="C1r_C1s_MASP"/>
    <property type="match status" value="1"/>
</dbReference>
<evidence type="ECO:0000256" key="22">
    <source>
        <dbReference type="PROSITE-ProRule" id="PRU00302"/>
    </source>
</evidence>
<evidence type="ECO:0000256" key="10">
    <source>
        <dbReference type="ARBA" id="ARBA00022825"/>
    </source>
</evidence>
<dbReference type="Gene3D" id="2.10.25.10">
    <property type="entry name" value="Laminin"/>
    <property type="match status" value="1"/>
</dbReference>
<feature type="disulfide bond" evidence="18 21">
    <location>
        <begin position="173"/>
        <end position="200"/>
    </location>
</feature>
<dbReference type="FunFam" id="2.10.25.10:FF:000059">
    <property type="entry name" value="Mannan-binding lectin serine protease 1"/>
    <property type="match status" value="1"/>
</dbReference>
<keyword evidence="13" id="KW-0472">Membrane</keyword>
<dbReference type="InterPro" id="IPR001881">
    <property type="entry name" value="EGF-like_Ca-bd_dom"/>
</dbReference>
<feature type="binding site" evidence="20">
    <location>
        <position position="112"/>
    </location>
    <ligand>
        <name>Ca(2+)</name>
        <dbReference type="ChEBI" id="CHEBI:29108"/>
        <label>1</label>
    </ligand>
</feature>
<feature type="disulfide bond" evidence="18">
    <location>
        <begin position="540"/>
        <end position="557"/>
    </location>
</feature>
<keyword evidence="27" id="KW-1185">Reference proteome</keyword>
<evidence type="ECO:0000259" key="23">
    <source>
        <dbReference type="PROSITE" id="PS01180"/>
    </source>
</evidence>
<evidence type="ECO:0000256" key="11">
    <source>
        <dbReference type="ARBA" id="ARBA00022837"/>
    </source>
</evidence>
<dbReference type="FunFam" id="2.10.70.10:FF:000011">
    <property type="entry name" value="CUB and sushi domain-containing protein 3 isoform A"/>
    <property type="match status" value="1"/>
</dbReference>
<comment type="caution">
    <text evidence="26">The sequence shown here is derived from an EMBL/GenBank/DDBJ whole genome shotgun (WGS) entry which is preliminary data.</text>
</comment>
<keyword evidence="7 26" id="KW-0645">Protease</keyword>
<feature type="disulfide bond" evidence="18">
    <location>
        <begin position="141"/>
        <end position="154"/>
    </location>
</feature>
<feature type="binding site" evidence="20">
    <location>
        <position position="232"/>
    </location>
    <ligand>
        <name>Ca(2+)</name>
        <dbReference type="ChEBI" id="CHEBI:29108"/>
        <label>3</label>
    </ligand>
</feature>
<feature type="binding site" evidence="20">
    <location>
        <position position="148"/>
    </location>
    <ligand>
        <name>Ca(2+)</name>
        <dbReference type="ChEBI" id="CHEBI:29108"/>
        <label>2</label>
    </ligand>
</feature>
<feature type="modified residue" description="(3R)-3-hydroxyasparagine" evidence="19">
    <location>
        <position position="147"/>
    </location>
</feature>
<dbReference type="InterPro" id="IPR000859">
    <property type="entry name" value="CUB_dom"/>
</dbReference>
<dbReference type="PANTHER" id="PTHR24255">
    <property type="entry name" value="COMPLEMENT COMPONENT 1, S SUBCOMPONENT-RELATED"/>
    <property type="match status" value="1"/>
</dbReference>
<dbReference type="InterPro" id="IPR018114">
    <property type="entry name" value="TRYPSIN_HIS"/>
</dbReference>
<keyword evidence="6 22" id="KW-0768">Sushi</keyword>
<keyword evidence="12" id="KW-0391">Immunity</keyword>
<dbReference type="FunFam" id="2.60.120.290:FF:000006">
    <property type="entry name" value="Mannan-binding lectin serine protease 1"/>
    <property type="match status" value="1"/>
</dbReference>
<dbReference type="Gene3D" id="2.60.120.290">
    <property type="entry name" value="Spermadhesin, CUB domain"/>
    <property type="match status" value="2"/>
</dbReference>
<dbReference type="Proteomes" id="UP001249851">
    <property type="component" value="Unassembled WGS sequence"/>
</dbReference>
<accession>A0AAD9QBC0</accession>
<dbReference type="SUPFAM" id="SSF50494">
    <property type="entry name" value="Trypsin-like serine proteases"/>
    <property type="match status" value="1"/>
</dbReference>
<dbReference type="InterPro" id="IPR018097">
    <property type="entry name" value="EGF_Ca-bd_CS"/>
</dbReference>
<feature type="binding site" evidence="20">
    <location>
        <position position="114"/>
    </location>
    <ligand>
        <name>Ca(2+)</name>
        <dbReference type="ChEBI" id="CHEBI:29108"/>
        <label>1</label>
    </ligand>
</feature>
<feature type="disulfide bond" evidence="18 22">
    <location>
        <begin position="326"/>
        <end position="353"/>
    </location>
</feature>
<reference evidence="26" key="2">
    <citation type="journal article" date="2023" name="Science">
        <title>Genomic signatures of disease resistance in endangered staghorn corals.</title>
        <authorList>
            <person name="Vollmer S.V."/>
            <person name="Selwyn J.D."/>
            <person name="Despard B.A."/>
            <person name="Roesel C.L."/>
        </authorList>
    </citation>
    <scope>NUCLEOTIDE SEQUENCE</scope>
    <source>
        <strain evidence="26">K2</strain>
    </source>
</reference>
<feature type="disulfide bond" description="Interchain (between heavy and light chains)" evidence="18">
    <location>
        <begin position="357"/>
        <end position="489"/>
    </location>
</feature>
<dbReference type="Gene3D" id="2.10.70.10">
    <property type="entry name" value="Complement Module, domain 1"/>
    <property type="match status" value="1"/>
</dbReference>
<dbReference type="Gene3D" id="2.40.10.10">
    <property type="entry name" value="Trypsin-like serine proteases"/>
    <property type="match status" value="2"/>
</dbReference>
<dbReference type="InterPro" id="IPR035976">
    <property type="entry name" value="Sushi/SCR/CCP_sf"/>
</dbReference>
<evidence type="ECO:0000256" key="18">
    <source>
        <dbReference type="PIRSR" id="PIRSR001155-2"/>
    </source>
</evidence>
<dbReference type="GO" id="GO:0006956">
    <property type="term" value="P:complement activation"/>
    <property type="evidence" value="ECO:0007669"/>
    <property type="project" value="InterPro"/>
</dbReference>
<dbReference type="InterPro" id="IPR000436">
    <property type="entry name" value="Sushi_SCR_CCP_dom"/>
</dbReference>
<dbReference type="SMART" id="SM00032">
    <property type="entry name" value="CCP"/>
    <property type="match status" value="1"/>
</dbReference>
<evidence type="ECO:0000256" key="12">
    <source>
        <dbReference type="ARBA" id="ARBA00022859"/>
    </source>
</evidence>
<keyword evidence="15" id="KW-0325">Glycoprotein</keyword>
<gene>
    <name evidence="26" type="ORF">P5673_020116</name>
</gene>
<dbReference type="PROSITE" id="PS01180">
    <property type="entry name" value="CUB"/>
    <property type="match status" value="2"/>
</dbReference>
<dbReference type="InterPro" id="IPR000742">
    <property type="entry name" value="EGF"/>
</dbReference>
<keyword evidence="9" id="KW-0378">Hydrolase</keyword>
<comment type="subcellular location">
    <subcellularLocation>
        <location evidence="1">Membrane</location>
    </subcellularLocation>
    <subcellularLocation>
        <location evidence="2">Secreted</location>
    </subcellularLocation>
</comment>
<dbReference type="GO" id="GO:0005509">
    <property type="term" value="F:calcium ion binding"/>
    <property type="evidence" value="ECO:0007669"/>
    <property type="project" value="InterPro"/>
</dbReference>
<feature type="binding site" evidence="20">
    <location>
        <position position="151"/>
    </location>
    <ligand>
        <name>Ca(2+)</name>
        <dbReference type="ChEBI" id="CHEBI:29108"/>
        <label>2</label>
    </ligand>
</feature>
<feature type="binding site" evidence="20">
    <location>
        <position position="147"/>
    </location>
    <ligand>
        <name>Ca(2+)</name>
        <dbReference type="ChEBI" id="CHEBI:29108"/>
        <label>2</label>
    </ligand>
</feature>
<feature type="binding site" evidence="20">
    <location>
        <position position="133"/>
    </location>
    <ligand>
        <name>Ca(2+)</name>
        <dbReference type="ChEBI" id="CHEBI:29108"/>
        <label>2</label>
    </ligand>
</feature>
<evidence type="ECO:0000259" key="25">
    <source>
        <dbReference type="PROSITE" id="PS50923"/>
    </source>
</evidence>
<keyword evidence="8" id="KW-0677">Repeat</keyword>
<evidence type="ECO:0000259" key="24">
    <source>
        <dbReference type="PROSITE" id="PS50240"/>
    </source>
</evidence>
<dbReference type="PROSITE" id="PS01186">
    <property type="entry name" value="EGF_2"/>
    <property type="match status" value="1"/>
</dbReference>
<feature type="binding site" evidence="20">
    <location>
        <position position="270"/>
    </location>
    <ligand>
        <name>Ca(2+)</name>
        <dbReference type="ChEBI" id="CHEBI:29108"/>
        <label>3</label>
    </ligand>
</feature>
<dbReference type="GO" id="GO:0016020">
    <property type="term" value="C:membrane"/>
    <property type="evidence" value="ECO:0007669"/>
    <property type="project" value="UniProtKB-SubCell"/>
</dbReference>
<evidence type="ECO:0000256" key="15">
    <source>
        <dbReference type="ARBA" id="ARBA00023180"/>
    </source>
</evidence>
<dbReference type="GO" id="GO:0004252">
    <property type="term" value="F:serine-type endopeptidase activity"/>
    <property type="evidence" value="ECO:0007669"/>
    <property type="project" value="InterPro"/>
</dbReference>
<dbReference type="FunFam" id="2.60.120.290:FF:000012">
    <property type="entry name" value="mannan-binding lectin serine protease 1 isoform X1"/>
    <property type="match status" value="1"/>
</dbReference>
<dbReference type="InterPro" id="IPR024175">
    <property type="entry name" value="Pept_S1A_C1r/C1S/mannan-bd"/>
</dbReference>
<dbReference type="Pfam" id="PF00089">
    <property type="entry name" value="Trypsin"/>
    <property type="match status" value="1"/>
</dbReference>
<feature type="domain" description="CUB" evidence="23">
    <location>
        <begin position="7"/>
        <end position="129"/>
    </location>
</feature>
<dbReference type="SMART" id="SM00042">
    <property type="entry name" value="CUB"/>
    <property type="match status" value="2"/>
</dbReference>
<dbReference type="SMART" id="SM00020">
    <property type="entry name" value="Tryp_SPc"/>
    <property type="match status" value="1"/>
</dbReference>
<dbReference type="InterPro" id="IPR001254">
    <property type="entry name" value="Trypsin_dom"/>
</dbReference>
<feature type="disulfide bond" evidence="18">
    <location>
        <begin position="61"/>
        <end position="79"/>
    </location>
</feature>
<evidence type="ECO:0000256" key="9">
    <source>
        <dbReference type="ARBA" id="ARBA00022801"/>
    </source>
</evidence>
<protein>
    <submittedName>
        <fullName evidence="26">Mannan-binding lectin serine protease 1</fullName>
    </submittedName>
</protein>
<evidence type="ECO:0000256" key="5">
    <source>
        <dbReference type="ARBA" id="ARBA00022588"/>
    </source>
</evidence>
<dbReference type="GO" id="GO:0005615">
    <property type="term" value="C:extracellular space"/>
    <property type="evidence" value="ECO:0007669"/>
    <property type="project" value="TreeGrafter"/>
</dbReference>
<sequence>MANVPGCGGDRHGALFGEIQSPNHPEMYPNDLHCEWNITVPKGFRINITFTIFDLESFYMCEYDWISLRSGNATLGKFCGSMFPKPNWKHKALPSKYSISPTNECILTFHSDYSNEEHYSGFIAHYAAIDEDECNDQNGGCDHYCHNYIGGYYCSCKAGYRKQTDGKSCNIVCDNKQLTSRRGHIYSPEYPQRYPKNADCDWTIRVDRGYSITLTFLEFDVEDHPDVLCPYDYVRVSDGRKREITPLCGKTLPQNITSSGNYLHIEFVTDGSGNYKGFRIQCPVLTAPDHGNMTGDTVNCGHPGRPRHGNISESGFTYKKKVTFYCNRHYELEGQKERYCQADGKWSGEQPKCVPTCGDMGSFNYSRDFCRKRIVGGQNAPKGAYPWHVLITKSGDITCGGSLLNDRWVLTAAHCVKGKDTGEIVDLNTLQIFTGLHRIRRMNSSSVQKRRVVQITIHKHFDFILFESDLALLKLDRDLRMTRYVRPVCLPETSAQRELMTPGTFGRVVGWGYKVTHASSSPFADTLKEICIPTTTNEICQKAFEDENYKVTPKMLCAGQPSGGKDSCQGDSGGGLVFLEPKSKKWTLGGVVSWGSSRGCGLKNKYGVYVRVTEFVSWIKRHMF</sequence>
<dbReference type="PRINTS" id="PR00722">
    <property type="entry name" value="CHYMOTRYPSIN"/>
</dbReference>
<evidence type="ECO:0000313" key="26">
    <source>
        <dbReference type="EMBL" id="KAK2557751.1"/>
    </source>
</evidence>
<dbReference type="Pfam" id="PF00084">
    <property type="entry name" value="Sushi"/>
    <property type="match status" value="1"/>
</dbReference>
<keyword evidence="16 19" id="KW-0379">Hydroxylation</keyword>
<keyword evidence="11 20" id="KW-0106">Calcium</keyword>
<comment type="caution">
    <text evidence="22">Lacks conserved residue(s) required for the propagation of feature annotation.</text>
</comment>
<dbReference type="CDD" id="cd00190">
    <property type="entry name" value="Tryp_SPc"/>
    <property type="match status" value="1"/>
</dbReference>
<feature type="domain" description="CUB" evidence="23">
    <location>
        <begin position="173"/>
        <end position="285"/>
    </location>
</feature>
<evidence type="ECO:0000256" key="16">
    <source>
        <dbReference type="ARBA" id="ARBA00023278"/>
    </source>
</evidence>
<keyword evidence="3" id="KW-0964">Secreted</keyword>
<dbReference type="CDD" id="cd00033">
    <property type="entry name" value="CCP"/>
    <property type="match status" value="1"/>
</dbReference>
<feature type="domain" description="Peptidase S1" evidence="24">
    <location>
        <begin position="374"/>
        <end position="624"/>
    </location>
</feature>
<evidence type="ECO:0000256" key="2">
    <source>
        <dbReference type="ARBA" id="ARBA00004613"/>
    </source>
</evidence>
<feature type="disulfide bond" evidence="18">
    <location>
        <begin position="134"/>
        <end position="145"/>
    </location>
</feature>
<evidence type="ECO:0000256" key="19">
    <source>
        <dbReference type="PIRSR" id="PIRSR001155-3"/>
    </source>
</evidence>